<dbReference type="AlphaFoldDB" id="A0A0F9S890"/>
<evidence type="ECO:0000313" key="1">
    <source>
        <dbReference type="EMBL" id="KKN33221.1"/>
    </source>
</evidence>
<accession>A0A0F9S890</accession>
<dbReference type="EMBL" id="LAZR01002195">
    <property type="protein sequence ID" value="KKN33221.1"/>
    <property type="molecule type" value="Genomic_DNA"/>
</dbReference>
<name>A0A0F9S890_9ZZZZ</name>
<protein>
    <submittedName>
        <fullName evidence="1">Uncharacterized protein</fullName>
    </submittedName>
</protein>
<gene>
    <name evidence="1" type="ORF">LCGC14_0806160</name>
</gene>
<sequence>MENILQIRRLGASLIMFVNVLIDYEKEFSRAEHEKLNWFINESLIQSTNLPNSEFKNMKKAIRMVNFK</sequence>
<proteinExistence type="predicted"/>
<organism evidence="1">
    <name type="scientific">marine sediment metagenome</name>
    <dbReference type="NCBI Taxonomy" id="412755"/>
    <lineage>
        <taxon>unclassified sequences</taxon>
        <taxon>metagenomes</taxon>
        <taxon>ecological metagenomes</taxon>
    </lineage>
</organism>
<reference evidence="1" key="1">
    <citation type="journal article" date="2015" name="Nature">
        <title>Complex archaea that bridge the gap between prokaryotes and eukaryotes.</title>
        <authorList>
            <person name="Spang A."/>
            <person name="Saw J.H."/>
            <person name="Jorgensen S.L."/>
            <person name="Zaremba-Niedzwiedzka K."/>
            <person name="Martijn J."/>
            <person name="Lind A.E."/>
            <person name="van Eijk R."/>
            <person name="Schleper C."/>
            <person name="Guy L."/>
            <person name="Ettema T.J."/>
        </authorList>
    </citation>
    <scope>NUCLEOTIDE SEQUENCE</scope>
</reference>
<comment type="caution">
    <text evidence="1">The sequence shown here is derived from an EMBL/GenBank/DDBJ whole genome shotgun (WGS) entry which is preliminary data.</text>
</comment>